<gene>
    <name evidence="2" type="ORF">METZ01_LOCUS53428</name>
</gene>
<accession>A0A381SAN5</accession>
<protein>
    <recommendedName>
        <fullName evidence="1">Pyridoxamine 5'-phosphate oxidase N-terminal domain-containing protein</fullName>
    </recommendedName>
</protein>
<reference evidence="2" key="1">
    <citation type="submission" date="2018-05" db="EMBL/GenBank/DDBJ databases">
        <authorList>
            <person name="Lanie J.A."/>
            <person name="Ng W.-L."/>
            <person name="Kazmierczak K.M."/>
            <person name="Andrzejewski T.M."/>
            <person name="Davidsen T.M."/>
            <person name="Wayne K.J."/>
            <person name="Tettelin H."/>
            <person name="Glass J.I."/>
            <person name="Rusch D."/>
            <person name="Podicherti R."/>
            <person name="Tsui H.-C.T."/>
            <person name="Winkler M.E."/>
        </authorList>
    </citation>
    <scope>NUCLEOTIDE SEQUENCE</scope>
</reference>
<dbReference type="InterPro" id="IPR012349">
    <property type="entry name" value="Split_barrel_FMN-bd"/>
</dbReference>
<organism evidence="2">
    <name type="scientific">marine metagenome</name>
    <dbReference type="NCBI Taxonomy" id="408172"/>
    <lineage>
        <taxon>unclassified sequences</taxon>
        <taxon>metagenomes</taxon>
        <taxon>ecological metagenomes</taxon>
    </lineage>
</organism>
<dbReference type="InterPro" id="IPR011576">
    <property type="entry name" value="Pyridox_Oxase_N"/>
</dbReference>
<name>A0A381SAN5_9ZZZZ</name>
<dbReference type="Pfam" id="PF01243">
    <property type="entry name" value="PNPOx_N"/>
    <property type="match status" value="1"/>
</dbReference>
<evidence type="ECO:0000313" key="2">
    <source>
        <dbReference type="EMBL" id="SVA00574.1"/>
    </source>
</evidence>
<dbReference type="Gene3D" id="2.30.110.10">
    <property type="entry name" value="Electron Transport, Fmn-binding Protein, Chain A"/>
    <property type="match status" value="1"/>
</dbReference>
<evidence type="ECO:0000259" key="1">
    <source>
        <dbReference type="Pfam" id="PF01243"/>
    </source>
</evidence>
<dbReference type="EMBL" id="UINC01002816">
    <property type="protein sequence ID" value="SVA00574.1"/>
    <property type="molecule type" value="Genomic_DNA"/>
</dbReference>
<dbReference type="AlphaFoldDB" id="A0A381SAN5"/>
<feature type="domain" description="Pyridoxamine 5'-phosphate oxidase N-terminal" evidence="1">
    <location>
        <begin position="1"/>
        <end position="83"/>
    </location>
</feature>
<dbReference type="SUPFAM" id="SSF50475">
    <property type="entry name" value="FMN-binding split barrel"/>
    <property type="match status" value="1"/>
</dbReference>
<proteinExistence type="predicted"/>
<sequence length="134" mass="14909">MTLATHGKGGVWSAALYYVNVDFKLIFLSAPSTRHVKNLVGNSHVAVSINENNIEWTTIRGLQFEAEVEQITDPSEIAEVQVCYANRFPVIGSQAPAEITKALSRVNWYVCNPTLMYFIDNSLGLGHRDLIILD</sequence>